<proteinExistence type="predicted"/>
<gene>
    <name evidence="2" type="ORF">LZ012_10765</name>
</gene>
<reference evidence="2" key="1">
    <citation type="submission" date="2022-01" db="EMBL/GenBank/DDBJ databases">
        <authorList>
            <person name="Jo J.-H."/>
            <person name="Im W.-T."/>
        </authorList>
    </citation>
    <scope>NUCLEOTIDE SEQUENCE</scope>
    <source>
        <strain evidence="2">XY25</strain>
    </source>
</reference>
<keyword evidence="1" id="KW-1133">Transmembrane helix</keyword>
<dbReference type="Proteomes" id="UP001165384">
    <property type="component" value="Unassembled WGS sequence"/>
</dbReference>
<feature type="transmembrane region" description="Helical" evidence="1">
    <location>
        <begin position="20"/>
        <end position="37"/>
    </location>
</feature>
<feature type="transmembrane region" description="Helical" evidence="1">
    <location>
        <begin position="57"/>
        <end position="79"/>
    </location>
</feature>
<keyword evidence="1" id="KW-0812">Transmembrane</keyword>
<dbReference type="EMBL" id="JAKLTN010000002">
    <property type="protein sequence ID" value="MCG2577475.1"/>
    <property type="molecule type" value="Genomic_DNA"/>
</dbReference>
<comment type="caution">
    <text evidence="2">The sequence shown here is derived from an EMBL/GenBank/DDBJ whole genome shotgun (WGS) entry which is preliminary data.</text>
</comment>
<evidence type="ECO:0000313" key="2">
    <source>
        <dbReference type="EMBL" id="MCG2577475.1"/>
    </source>
</evidence>
<evidence type="ECO:0000313" key="3">
    <source>
        <dbReference type="Proteomes" id="UP001165384"/>
    </source>
</evidence>
<name>A0ABS9K341_9RHOO</name>
<dbReference type="RefSeq" id="WP_275710605.1">
    <property type="nucleotide sequence ID" value="NZ_JAKLTN010000002.1"/>
</dbReference>
<evidence type="ECO:0000256" key="1">
    <source>
        <dbReference type="SAM" id="Phobius"/>
    </source>
</evidence>
<sequence>MKQELGNRRSGSKGAESLMALLPTLTVPAGLALVEILSRQRLLFACLAQGSGKNLVLFGLAIAIIAILAVQQRAGLWLIKRYPR</sequence>
<accession>A0ABS9K341</accession>
<keyword evidence="1" id="KW-0472">Membrane</keyword>
<organism evidence="2 3">
    <name type="scientific">Dechloromonas hankyongensis</name>
    <dbReference type="NCBI Taxonomy" id="2908002"/>
    <lineage>
        <taxon>Bacteria</taxon>
        <taxon>Pseudomonadati</taxon>
        <taxon>Pseudomonadota</taxon>
        <taxon>Betaproteobacteria</taxon>
        <taxon>Rhodocyclales</taxon>
        <taxon>Azonexaceae</taxon>
        <taxon>Dechloromonas</taxon>
    </lineage>
</organism>
<protein>
    <submittedName>
        <fullName evidence="2">Uncharacterized protein</fullName>
    </submittedName>
</protein>
<keyword evidence="3" id="KW-1185">Reference proteome</keyword>